<dbReference type="Proteomes" id="UP001526201">
    <property type="component" value="Unassembled WGS sequence"/>
</dbReference>
<dbReference type="Gene3D" id="3.40.47.10">
    <property type="match status" value="1"/>
</dbReference>
<dbReference type="InterPro" id="IPR036736">
    <property type="entry name" value="ACP-like_sf"/>
</dbReference>
<dbReference type="InterPro" id="IPR001242">
    <property type="entry name" value="Condensation_dom"/>
</dbReference>
<dbReference type="SMART" id="SM00825">
    <property type="entry name" value="PKS_KS"/>
    <property type="match status" value="1"/>
</dbReference>
<keyword evidence="2" id="KW-0596">Phosphopantetheine</keyword>
<feature type="domain" description="Carrier" evidence="6">
    <location>
        <begin position="917"/>
        <end position="991"/>
    </location>
</feature>
<keyword evidence="8" id="KW-0012">Acyltransferase</keyword>
<dbReference type="Gene3D" id="3.30.70.250">
    <property type="entry name" value="Malonyl-CoA ACP transacylase, ACP-binding"/>
    <property type="match status" value="1"/>
</dbReference>
<dbReference type="Gene3D" id="1.10.1200.10">
    <property type="entry name" value="ACP-like"/>
    <property type="match status" value="1"/>
</dbReference>
<dbReference type="PROSITE" id="PS00606">
    <property type="entry name" value="KS3_1"/>
    <property type="match status" value="1"/>
</dbReference>
<evidence type="ECO:0000256" key="4">
    <source>
        <dbReference type="ARBA" id="ARBA00022679"/>
    </source>
</evidence>
<dbReference type="CDD" id="cd00833">
    <property type="entry name" value="PKS"/>
    <property type="match status" value="1"/>
</dbReference>
<dbReference type="SUPFAM" id="SSF47336">
    <property type="entry name" value="ACP-like"/>
    <property type="match status" value="1"/>
</dbReference>
<dbReference type="InterPro" id="IPR050091">
    <property type="entry name" value="PKS_NRPS_Biosynth_Enz"/>
</dbReference>
<accession>A0ABT3CKY8</accession>
<dbReference type="InterPro" id="IPR016035">
    <property type="entry name" value="Acyl_Trfase/lysoPLipase"/>
</dbReference>
<protein>
    <submittedName>
        <fullName evidence="8">Acyltransferase domain-containing protein</fullName>
    </submittedName>
</protein>
<dbReference type="PROSITE" id="PS50075">
    <property type="entry name" value="CARRIER"/>
    <property type="match status" value="1"/>
</dbReference>
<dbReference type="Pfam" id="PF02801">
    <property type="entry name" value="Ketoacyl-synt_C"/>
    <property type="match status" value="1"/>
</dbReference>
<dbReference type="InterPro" id="IPR014031">
    <property type="entry name" value="Ketoacyl_synth_C"/>
</dbReference>
<dbReference type="Gene3D" id="3.30.559.10">
    <property type="entry name" value="Chloramphenicol acetyltransferase-like domain"/>
    <property type="match status" value="1"/>
</dbReference>
<name>A0ABT3CKY8_9MYCO</name>
<comment type="cofactor">
    <cofactor evidence="1">
        <name>pantetheine 4'-phosphate</name>
        <dbReference type="ChEBI" id="CHEBI:47942"/>
    </cofactor>
</comment>
<evidence type="ECO:0000256" key="5">
    <source>
        <dbReference type="ARBA" id="ARBA00023268"/>
    </source>
</evidence>
<evidence type="ECO:0000256" key="3">
    <source>
        <dbReference type="ARBA" id="ARBA00022553"/>
    </source>
</evidence>
<dbReference type="InterPro" id="IPR014043">
    <property type="entry name" value="Acyl_transferase_dom"/>
</dbReference>
<dbReference type="RefSeq" id="WP_264071674.1">
    <property type="nucleotide sequence ID" value="NZ_JACKTY010000049.1"/>
</dbReference>
<dbReference type="SUPFAM" id="SSF52777">
    <property type="entry name" value="CoA-dependent acyltransferases"/>
    <property type="match status" value="2"/>
</dbReference>
<keyword evidence="3" id="KW-0597">Phosphoprotein</keyword>
<dbReference type="PANTHER" id="PTHR43775:SF37">
    <property type="entry name" value="SI:DKEY-61P9.11"/>
    <property type="match status" value="1"/>
</dbReference>
<dbReference type="PROSITE" id="PS00012">
    <property type="entry name" value="PHOSPHOPANTETHEINE"/>
    <property type="match status" value="1"/>
</dbReference>
<reference evidence="8 9" key="1">
    <citation type="journal article" date="2022" name="BMC Genomics">
        <title>Comparative genome analysis of mycobacteria focusing on tRNA and non-coding RNA.</title>
        <authorList>
            <person name="Behra P.R.K."/>
            <person name="Pettersson B.M.F."/>
            <person name="Ramesh M."/>
            <person name="Das S."/>
            <person name="Dasgupta S."/>
            <person name="Kirsebom L.A."/>
        </authorList>
    </citation>
    <scope>NUCLEOTIDE SEQUENCE [LARGE SCALE GENOMIC DNA]</scope>
    <source>
        <strain evidence="8 9">DSM 44078</strain>
    </source>
</reference>
<dbReference type="PROSITE" id="PS52004">
    <property type="entry name" value="KS3_2"/>
    <property type="match status" value="1"/>
</dbReference>
<dbReference type="InterPro" id="IPR006162">
    <property type="entry name" value="Ppantetheine_attach_site"/>
</dbReference>
<evidence type="ECO:0000313" key="9">
    <source>
        <dbReference type="Proteomes" id="UP001526201"/>
    </source>
</evidence>
<dbReference type="Gene3D" id="3.30.70.3290">
    <property type="match status" value="1"/>
</dbReference>
<gene>
    <name evidence="8" type="ORF">H7J73_29375</name>
</gene>
<dbReference type="GO" id="GO:0016746">
    <property type="term" value="F:acyltransferase activity"/>
    <property type="evidence" value="ECO:0007669"/>
    <property type="project" value="UniProtKB-KW"/>
</dbReference>
<dbReference type="Pfam" id="PF16197">
    <property type="entry name" value="KAsynt_C_assoc"/>
    <property type="match status" value="1"/>
</dbReference>
<dbReference type="InterPro" id="IPR001227">
    <property type="entry name" value="Ac_transferase_dom_sf"/>
</dbReference>
<feature type="domain" description="Ketosynthase family 3 (KS3)" evidence="7">
    <location>
        <begin position="9"/>
        <end position="442"/>
    </location>
</feature>
<dbReference type="InterPro" id="IPR014030">
    <property type="entry name" value="Ketoacyl_synth_N"/>
</dbReference>
<dbReference type="SMART" id="SM00827">
    <property type="entry name" value="PKS_AT"/>
    <property type="match status" value="1"/>
</dbReference>
<comment type="caution">
    <text evidence="8">The sequence shown here is derived from an EMBL/GenBank/DDBJ whole genome shotgun (WGS) entry which is preliminary data.</text>
</comment>
<organism evidence="8 9">
    <name type="scientific">Mycolicibacterium komossense</name>
    <dbReference type="NCBI Taxonomy" id="1779"/>
    <lineage>
        <taxon>Bacteria</taxon>
        <taxon>Bacillati</taxon>
        <taxon>Actinomycetota</taxon>
        <taxon>Actinomycetes</taxon>
        <taxon>Mycobacteriales</taxon>
        <taxon>Mycobacteriaceae</taxon>
        <taxon>Mycolicibacterium</taxon>
    </lineage>
</organism>
<dbReference type="Pfam" id="PF00109">
    <property type="entry name" value="ketoacyl-synt"/>
    <property type="match status" value="1"/>
</dbReference>
<proteinExistence type="predicted"/>
<dbReference type="InterPro" id="IPR023213">
    <property type="entry name" value="CAT-like_dom_sf"/>
</dbReference>
<dbReference type="Pfam" id="PF00668">
    <property type="entry name" value="Condensation"/>
    <property type="match status" value="1"/>
</dbReference>
<keyword evidence="5" id="KW-0511">Multifunctional enzyme</keyword>
<dbReference type="InterPro" id="IPR009081">
    <property type="entry name" value="PP-bd_ACP"/>
</dbReference>
<dbReference type="SUPFAM" id="SSF55048">
    <property type="entry name" value="Probable ACP-binding domain of malonyl-CoA ACP transacylase"/>
    <property type="match status" value="1"/>
</dbReference>
<keyword evidence="9" id="KW-1185">Reference proteome</keyword>
<dbReference type="Gene3D" id="3.30.559.30">
    <property type="entry name" value="Nonribosomal peptide synthetase, condensation domain"/>
    <property type="match status" value="1"/>
</dbReference>
<dbReference type="PANTHER" id="PTHR43775">
    <property type="entry name" value="FATTY ACID SYNTHASE"/>
    <property type="match status" value="1"/>
</dbReference>
<dbReference type="EMBL" id="JACKTY010000049">
    <property type="protein sequence ID" value="MCV7230125.1"/>
    <property type="molecule type" value="Genomic_DNA"/>
</dbReference>
<dbReference type="SMART" id="SM00823">
    <property type="entry name" value="PKS_PP"/>
    <property type="match status" value="1"/>
</dbReference>
<dbReference type="InterPro" id="IPR016036">
    <property type="entry name" value="Malonyl_transacylase_ACP-bd"/>
</dbReference>
<dbReference type="InterPro" id="IPR018201">
    <property type="entry name" value="Ketoacyl_synth_AS"/>
</dbReference>
<evidence type="ECO:0000256" key="2">
    <source>
        <dbReference type="ARBA" id="ARBA00022450"/>
    </source>
</evidence>
<evidence type="ECO:0000259" key="6">
    <source>
        <dbReference type="PROSITE" id="PS50075"/>
    </source>
</evidence>
<evidence type="ECO:0000313" key="8">
    <source>
        <dbReference type="EMBL" id="MCV7230125.1"/>
    </source>
</evidence>
<dbReference type="InterPro" id="IPR016039">
    <property type="entry name" value="Thiolase-like"/>
</dbReference>
<dbReference type="SUPFAM" id="SSF52151">
    <property type="entry name" value="FabD/lysophospholipase-like"/>
    <property type="match status" value="1"/>
</dbReference>
<sequence length="1471" mass="155687">MDTDNEVPENAIAVIGMAGRFPGADSVTEFWDNLRRGEESITTLSEEALTAAGVSAKTLADPGYVRRAATLDGIEEFDAEFFGMTPYAARMTDPQQRLFLQTAWHAFEDSGYDPVGYDGVIGVFGTSSASGYLLYNLMSHRDPRVMVGEGLSVEMVNLSMQNDKDFLATRVSHQFDLRGPSFSVQTACSSSLVAVHLACQSLLSGECDMVLAGAASVRVPHHVGYSYEPGAIVSPLGHCRPFDAGSDGTIFGSGVAAVVLKPLQAALDDGDRIHAVIRGSAINNDGSVKMTYAAPAIAGQAEVVAEAHAVADVDASTIGFVETHGTGTPIGDPIEVEALRQAFEVSTEDRSAPCVLGSVKSNIGHLEVASGITGLVKTILCLKNKAIPPTLHYTTPNPELHLDQTPFVVQNHYAPWVSEGPRRAGVSSFGVGGTNVHVVLEEAPSASDVPAATGPQVLLLSARSAESLQDARAALAAELTRDEHLRMPDVAFTLAGRRSEEFRMAAVVADHADAAAVLTAAEHDNVSVAQCPAGSASATDRVAFLFPGQGAQHPGMASGLYETEPVFRETFDECAAGFAAELGIDLKSAVFDGSSLEQFTVAHPALFAVEYALAQLLLSYGVVPAALAGHSVGELAAATVAGVFDLPTAIKVVSLRATLMHGAPGGAMVAVAAGPEDLAEYLTDDVDLAAVNDPGSCVVAGTEEAILAFSDRVAAQGILARRVRSKHAGHSRAMDAVLAPFAEFLATVTLHPPRIPMLSNVTGTWMTDEEATDPQRWARHIRSTVRFADELQVLLGEPHRVLVEVGPGGSLTGSAVRLPEWSDTHRAIRPMRHPLQSRDDRDAVLLGLGQLWSAGIDVDWAALHGDAARLVTLPGYAFARQRHWVDPANTFVRSTETVAQNGPAAQPKPAAVAAATDPRSQMQATLQGIWSQCLGVESVQPSDNFFALGGDSLVAIGVAMTASHQGLDLTPQDLYDHSSLAALADTLVARYASGGLTSQVDTDRSSPIPPNMYRFLDSGLAEPGRWRVPLVFRLASSVSADDVRTVLTAVVNHHDALRVRVVMRAGTWEQQIGEPGDFAGLTERALPADAQPGTPGERTALAAVLTETVEAQDLSSSPLTATYVTDADGSPRFLVLTVHEMVADTTAREVLVTDLLTAFTQRLADAEVVLEPATTSWREWSQRCSALAGHPAVLDRRDFWIDNAAKVTLRVADPAIAGSPGATDLTRVAMVLTPEQTSQLDNARRLLQSTTDEILLTALARALAITVGDGVAAIDLAGAGRSVLRPEVDLRRTIGWFSTIYPIALPCVNNSGASAAQLLEEVSRTVKAVPHHGIGHGLLRYLHAPTAAVLAAGAPSDVFFTYLGMIPEWQGSDAPVQFDSDTELAVRSTLPGLGHPLELRAYRHGGVLHVDWWYDGRRVSGGTVEALAQQFPATLIGLIDEAITGDEDEDDSEDEALALVDLSAAVFDDDE</sequence>
<dbReference type="Gene3D" id="3.40.366.10">
    <property type="entry name" value="Malonyl-Coenzyme A Acyl Carrier Protein, domain 2"/>
    <property type="match status" value="1"/>
</dbReference>
<dbReference type="SUPFAM" id="SSF53901">
    <property type="entry name" value="Thiolase-like"/>
    <property type="match status" value="1"/>
</dbReference>
<dbReference type="InterPro" id="IPR020841">
    <property type="entry name" value="PKS_Beta-ketoAc_synthase_dom"/>
</dbReference>
<dbReference type="Pfam" id="PF00550">
    <property type="entry name" value="PP-binding"/>
    <property type="match status" value="1"/>
</dbReference>
<evidence type="ECO:0000256" key="1">
    <source>
        <dbReference type="ARBA" id="ARBA00001957"/>
    </source>
</evidence>
<dbReference type="Pfam" id="PF00698">
    <property type="entry name" value="Acyl_transf_1"/>
    <property type="match status" value="1"/>
</dbReference>
<dbReference type="InterPro" id="IPR032821">
    <property type="entry name" value="PKS_assoc"/>
</dbReference>
<evidence type="ECO:0000259" key="7">
    <source>
        <dbReference type="PROSITE" id="PS52004"/>
    </source>
</evidence>
<keyword evidence="4" id="KW-0808">Transferase</keyword>
<dbReference type="InterPro" id="IPR020806">
    <property type="entry name" value="PKS_PP-bd"/>
</dbReference>